<dbReference type="RefSeq" id="WP_070041797.1">
    <property type="nucleotide sequence ID" value="NZ_CABMJZ010000086.1"/>
</dbReference>
<dbReference type="InterPro" id="IPR039672">
    <property type="entry name" value="MFS_2"/>
</dbReference>
<evidence type="ECO:0000313" key="3">
    <source>
        <dbReference type="Proteomes" id="UP000306509"/>
    </source>
</evidence>
<feature type="transmembrane region" description="Helical" evidence="1">
    <location>
        <begin position="239"/>
        <end position="261"/>
    </location>
</feature>
<proteinExistence type="predicted"/>
<feature type="transmembrane region" description="Helical" evidence="1">
    <location>
        <begin position="38"/>
        <end position="56"/>
    </location>
</feature>
<feature type="transmembrane region" description="Helical" evidence="1">
    <location>
        <begin position="382"/>
        <end position="400"/>
    </location>
</feature>
<dbReference type="GO" id="GO:0015293">
    <property type="term" value="F:symporter activity"/>
    <property type="evidence" value="ECO:0007669"/>
    <property type="project" value="InterPro"/>
</dbReference>
<dbReference type="Pfam" id="PF13347">
    <property type="entry name" value="MFS_2"/>
    <property type="match status" value="1"/>
</dbReference>
<keyword evidence="3" id="KW-1185">Reference proteome</keyword>
<dbReference type="NCBIfam" id="TIGR00792">
    <property type="entry name" value="gph"/>
    <property type="match status" value="1"/>
</dbReference>
<accession>A0A4U8QCS9</accession>
<feature type="transmembrane region" description="Helical" evidence="1">
    <location>
        <begin position="420"/>
        <end position="444"/>
    </location>
</feature>
<evidence type="ECO:0000313" key="2">
    <source>
        <dbReference type="EMBL" id="TLC99765.1"/>
    </source>
</evidence>
<name>A0A4U8QCS9_9FIRM</name>
<dbReference type="PANTHER" id="PTHR11328">
    <property type="entry name" value="MAJOR FACILITATOR SUPERFAMILY DOMAIN-CONTAINING PROTEIN"/>
    <property type="match status" value="1"/>
</dbReference>
<dbReference type="Gene3D" id="1.20.1250.20">
    <property type="entry name" value="MFS general substrate transporter like domains"/>
    <property type="match status" value="2"/>
</dbReference>
<feature type="transmembrane region" description="Helical" evidence="1">
    <location>
        <begin position="155"/>
        <end position="176"/>
    </location>
</feature>
<dbReference type="Proteomes" id="UP000306509">
    <property type="component" value="Unassembled WGS sequence"/>
</dbReference>
<keyword evidence="1" id="KW-0812">Transmembrane</keyword>
<feature type="transmembrane region" description="Helical" evidence="1">
    <location>
        <begin position="86"/>
        <end position="107"/>
    </location>
</feature>
<dbReference type="OrthoDB" id="9764596at2"/>
<keyword evidence="1" id="KW-1133">Transmembrane helix</keyword>
<feature type="transmembrane region" description="Helical" evidence="1">
    <location>
        <begin position="113"/>
        <end position="134"/>
    </location>
</feature>
<feature type="transmembrane region" description="Helical" evidence="1">
    <location>
        <begin position="305"/>
        <end position="322"/>
    </location>
</feature>
<protein>
    <submittedName>
        <fullName evidence="2">Putative symporter YjmB</fullName>
    </submittedName>
</protein>
<evidence type="ECO:0000256" key="1">
    <source>
        <dbReference type="SAM" id="Phobius"/>
    </source>
</evidence>
<dbReference type="GO" id="GO:0008643">
    <property type="term" value="P:carbohydrate transport"/>
    <property type="evidence" value="ECO:0007669"/>
    <property type="project" value="InterPro"/>
</dbReference>
<dbReference type="AlphaFoldDB" id="A0A4U8QCS9"/>
<feature type="transmembrane region" description="Helical" evidence="1">
    <location>
        <begin position="273"/>
        <end position="293"/>
    </location>
</feature>
<gene>
    <name evidence="2" type="primary">yjmB_3</name>
    <name evidence="2" type="ORF">DSM106044_03406</name>
</gene>
<feature type="transmembrane region" description="Helical" evidence="1">
    <location>
        <begin position="188"/>
        <end position="207"/>
    </location>
</feature>
<feature type="transmembrane region" description="Helical" evidence="1">
    <location>
        <begin position="328"/>
        <end position="353"/>
    </location>
</feature>
<dbReference type="SUPFAM" id="SSF103473">
    <property type="entry name" value="MFS general substrate transporter"/>
    <property type="match status" value="1"/>
</dbReference>
<organism evidence="2 3">
    <name type="scientific">Robinsoniella peoriensis</name>
    <dbReference type="NCBI Taxonomy" id="180332"/>
    <lineage>
        <taxon>Bacteria</taxon>
        <taxon>Bacillati</taxon>
        <taxon>Bacillota</taxon>
        <taxon>Clostridia</taxon>
        <taxon>Lachnospirales</taxon>
        <taxon>Lachnospiraceae</taxon>
        <taxon>Robinsoniella</taxon>
    </lineage>
</organism>
<reference evidence="2 3" key="1">
    <citation type="journal article" date="2019" name="Anaerobe">
        <title>Detection of Robinsoniella peoriensis in multiple bone samples of a trauma patient.</title>
        <authorList>
            <person name="Schrottner P."/>
            <person name="Hartwich K."/>
            <person name="Bunk B."/>
            <person name="Schober I."/>
            <person name="Helbig S."/>
            <person name="Rudolph W.W."/>
            <person name="Gunzer F."/>
        </authorList>
    </citation>
    <scope>NUCLEOTIDE SEQUENCE [LARGE SCALE GENOMIC DNA]</scope>
    <source>
        <strain evidence="2 3">DSM 106044</strain>
    </source>
</reference>
<dbReference type="GO" id="GO:0005886">
    <property type="term" value="C:plasma membrane"/>
    <property type="evidence" value="ECO:0007669"/>
    <property type="project" value="TreeGrafter"/>
</dbReference>
<dbReference type="EMBL" id="QGQD01000066">
    <property type="protein sequence ID" value="TLC99765.1"/>
    <property type="molecule type" value="Genomic_DNA"/>
</dbReference>
<dbReference type="CDD" id="cd17332">
    <property type="entry name" value="MFS_MelB_like"/>
    <property type="match status" value="1"/>
</dbReference>
<keyword evidence="1" id="KW-0472">Membrane</keyword>
<dbReference type="PANTHER" id="PTHR11328:SF24">
    <property type="entry name" value="MAJOR FACILITATOR SUPERFAMILY (MFS) PROFILE DOMAIN-CONTAINING PROTEIN"/>
    <property type="match status" value="1"/>
</dbReference>
<dbReference type="InterPro" id="IPR001927">
    <property type="entry name" value="Na/Gal_symport"/>
</dbReference>
<dbReference type="InterPro" id="IPR036259">
    <property type="entry name" value="MFS_trans_sf"/>
</dbReference>
<dbReference type="GO" id="GO:0006814">
    <property type="term" value="P:sodium ion transport"/>
    <property type="evidence" value="ECO:0007669"/>
    <property type="project" value="InterPro"/>
</dbReference>
<sequence>MTQKFGLKDKIGYMFGDFGNDFFFIFASSFLMVFYTKVLGIGAGAVGTLFLVARFIDAFTDISMGRLVDILLPAKDGKFRPWIRRMCIPVVIAGTLLFVPWIASLPYGARLVYIYITYILWGSICYTAINIPYGSMASALTSDPLERSALSTFRSVGAALANIIVSVGVPLIVYQYDASGNQVVIPQRFFIIACVFAVAALICYILCYKLTNERVVISSEKKEKVGFAKTVTALARNKSLLAIIGAAIVLLLSMLLAQSMNTYLFMDYFKNKSAMSVAGFFNAAATLVLAPFSTKIIKRFGKKEASSIAVLFAAVMYFIMFFVRFTNPWIFCVFIALGNLGTGLFNLMIWAFITDIIDYQEVRSGSRDDGTVYAVYSFARKIGQALAGGLGGWTLAAIGYQSSVGGETVVQTTSVVNNIYSVATLAPAVCYLIVGLILLFWYPLTKKKVLENSRILEERRSQNTNA</sequence>
<comment type="caution">
    <text evidence="2">The sequence shown here is derived from an EMBL/GenBank/DDBJ whole genome shotgun (WGS) entry which is preliminary data.</text>
</comment>
<dbReference type="STRING" id="180332.GCA_000797495_02740"/>